<keyword evidence="4 6" id="KW-1133">Transmembrane helix</keyword>
<dbReference type="Pfam" id="PF02588">
    <property type="entry name" value="YitT_membrane"/>
    <property type="match status" value="1"/>
</dbReference>
<accession>A0ABU3NQ01</accession>
<evidence type="ECO:0000313" key="8">
    <source>
        <dbReference type="EMBL" id="MDT8898899.1"/>
    </source>
</evidence>
<dbReference type="RefSeq" id="WP_315625569.1">
    <property type="nucleotide sequence ID" value="NZ_JAUHMF010000002.1"/>
</dbReference>
<gene>
    <name evidence="8" type="ORF">QYE77_11555</name>
</gene>
<feature type="transmembrane region" description="Helical" evidence="6">
    <location>
        <begin position="171"/>
        <end position="193"/>
    </location>
</feature>
<dbReference type="InterPro" id="IPR015867">
    <property type="entry name" value="N-reg_PII/ATP_PRibTrfase_C"/>
</dbReference>
<proteinExistence type="predicted"/>
<feature type="transmembrane region" description="Helical" evidence="6">
    <location>
        <begin position="75"/>
        <end position="93"/>
    </location>
</feature>
<organism evidence="8 9">
    <name type="scientific">Thermanaerothrix solaris</name>
    <dbReference type="NCBI Taxonomy" id="3058434"/>
    <lineage>
        <taxon>Bacteria</taxon>
        <taxon>Bacillati</taxon>
        <taxon>Chloroflexota</taxon>
        <taxon>Anaerolineae</taxon>
        <taxon>Anaerolineales</taxon>
        <taxon>Anaerolineaceae</taxon>
        <taxon>Thermanaerothrix</taxon>
    </lineage>
</organism>
<name>A0ABU3NQ01_9CHLR</name>
<dbReference type="Pfam" id="PF10035">
    <property type="entry name" value="DUF2179"/>
    <property type="match status" value="1"/>
</dbReference>
<feature type="domain" description="DUF2179" evidence="7">
    <location>
        <begin position="246"/>
        <end position="300"/>
    </location>
</feature>
<evidence type="ECO:0000259" key="7">
    <source>
        <dbReference type="Pfam" id="PF10035"/>
    </source>
</evidence>
<keyword evidence="2" id="KW-1003">Cell membrane</keyword>
<dbReference type="Proteomes" id="UP001254165">
    <property type="component" value="Unassembled WGS sequence"/>
</dbReference>
<feature type="transmembrane region" description="Helical" evidence="6">
    <location>
        <begin position="132"/>
        <end position="151"/>
    </location>
</feature>
<keyword evidence="5 6" id="KW-0472">Membrane</keyword>
<evidence type="ECO:0000256" key="2">
    <source>
        <dbReference type="ARBA" id="ARBA00022475"/>
    </source>
</evidence>
<protein>
    <submittedName>
        <fullName evidence="8">YitT family protein</fullName>
    </submittedName>
</protein>
<feature type="transmembrane region" description="Helical" evidence="6">
    <location>
        <begin position="105"/>
        <end position="126"/>
    </location>
</feature>
<dbReference type="CDD" id="cd16380">
    <property type="entry name" value="YitT_C"/>
    <property type="match status" value="1"/>
</dbReference>
<evidence type="ECO:0000256" key="6">
    <source>
        <dbReference type="SAM" id="Phobius"/>
    </source>
</evidence>
<dbReference type="EMBL" id="JAUHMF010000002">
    <property type="protein sequence ID" value="MDT8898899.1"/>
    <property type="molecule type" value="Genomic_DNA"/>
</dbReference>
<keyword evidence="3 6" id="KW-0812">Transmembrane</keyword>
<dbReference type="InterPro" id="IPR051461">
    <property type="entry name" value="UPF0750_membrane"/>
</dbReference>
<evidence type="ECO:0000256" key="1">
    <source>
        <dbReference type="ARBA" id="ARBA00004651"/>
    </source>
</evidence>
<feature type="transmembrane region" description="Helical" evidence="6">
    <location>
        <begin position="36"/>
        <end position="55"/>
    </location>
</feature>
<keyword evidence="9" id="KW-1185">Reference proteome</keyword>
<dbReference type="InterPro" id="IPR019264">
    <property type="entry name" value="DUF2179"/>
</dbReference>
<evidence type="ECO:0000256" key="4">
    <source>
        <dbReference type="ARBA" id="ARBA00022989"/>
    </source>
</evidence>
<dbReference type="InterPro" id="IPR003740">
    <property type="entry name" value="YitT"/>
</dbReference>
<reference evidence="8 9" key="1">
    <citation type="submission" date="2023-07" db="EMBL/GenBank/DDBJ databases">
        <title>Novel species of Thermanaerothrix with wide hydrolytic capabilities.</title>
        <authorList>
            <person name="Zayulina K.S."/>
            <person name="Podosokorskaya O.A."/>
            <person name="Elcheninov A.G."/>
        </authorList>
    </citation>
    <scope>NUCLEOTIDE SEQUENCE [LARGE SCALE GENOMIC DNA]</scope>
    <source>
        <strain evidence="8 9">4228-RoL</strain>
    </source>
</reference>
<evidence type="ECO:0000256" key="3">
    <source>
        <dbReference type="ARBA" id="ARBA00022692"/>
    </source>
</evidence>
<dbReference type="Gene3D" id="3.30.70.120">
    <property type="match status" value="1"/>
</dbReference>
<dbReference type="PANTHER" id="PTHR33545">
    <property type="entry name" value="UPF0750 MEMBRANE PROTEIN YITT-RELATED"/>
    <property type="match status" value="1"/>
</dbReference>
<sequence>MGVQRAPWLPLPPDWSLQSWVKGLDFSWKTVQEHGFVILGGLVQALAMRLFLVPAQLVSGGVSGAAQIINHFTQWPIGLMVFIGNVPLFILGWRYLGGMRFAWRTALAIVTFSFFTDFLVLFIPPQGVTQDLVLDCLYGGILLGIGLGMVYRGQGTSGGSDILGRILNHRLGISISQAYLITDTLVVLGGGFAFNWERALYGLLVIYVSGVAAEAVSEGSGVFRMALIVTNHPEAITQRIMSVLERGVTILPGTGGYTGAPRPVLYCVITRSEVNQLKELVREVDPRAFMVIGQAHDALGEGFRPLVQ</sequence>
<dbReference type="PANTHER" id="PTHR33545:SF5">
    <property type="entry name" value="UPF0750 MEMBRANE PROTEIN YITT"/>
    <property type="match status" value="1"/>
</dbReference>
<evidence type="ECO:0000313" key="9">
    <source>
        <dbReference type="Proteomes" id="UP001254165"/>
    </source>
</evidence>
<evidence type="ECO:0000256" key="5">
    <source>
        <dbReference type="ARBA" id="ARBA00023136"/>
    </source>
</evidence>
<comment type="subcellular location">
    <subcellularLocation>
        <location evidence="1">Cell membrane</location>
        <topology evidence="1">Multi-pass membrane protein</topology>
    </subcellularLocation>
</comment>
<dbReference type="PIRSF" id="PIRSF006483">
    <property type="entry name" value="Membrane_protein_YitT"/>
    <property type="match status" value="1"/>
</dbReference>
<comment type="caution">
    <text evidence="8">The sequence shown here is derived from an EMBL/GenBank/DDBJ whole genome shotgun (WGS) entry which is preliminary data.</text>
</comment>